<keyword evidence="1" id="KW-1133">Transmembrane helix</keyword>
<feature type="signal peptide" evidence="2">
    <location>
        <begin position="1"/>
        <end position="28"/>
    </location>
</feature>
<name>A0AAX4P5U7_9CHLO</name>
<reference evidence="3 4" key="1">
    <citation type="submission" date="2024-03" db="EMBL/GenBank/DDBJ databases">
        <title>Complete genome sequence of the green alga Chloropicon roscoffensis RCC1871.</title>
        <authorList>
            <person name="Lemieux C."/>
            <person name="Pombert J.-F."/>
            <person name="Otis C."/>
            <person name="Turmel M."/>
        </authorList>
    </citation>
    <scope>NUCLEOTIDE SEQUENCE [LARGE SCALE GENOMIC DNA]</scope>
    <source>
        <strain evidence="3 4">RCC1871</strain>
    </source>
</reference>
<protein>
    <submittedName>
        <fullName evidence="3">Uncharacterized protein</fullName>
    </submittedName>
</protein>
<dbReference type="EMBL" id="CP151504">
    <property type="protein sequence ID" value="WZN61463.1"/>
    <property type="molecule type" value="Genomic_DNA"/>
</dbReference>
<keyword evidence="1" id="KW-0812">Transmembrane</keyword>
<proteinExistence type="predicted"/>
<keyword evidence="4" id="KW-1185">Reference proteome</keyword>
<feature type="chain" id="PRO_5043758054" evidence="2">
    <location>
        <begin position="29"/>
        <end position="211"/>
    </location>
</feature>
<organism evidence="3 4">
    <name type="scientific">Chloropicon roscoffensis</name>
    <dbReference type="NCBI Taxonomy" id="1461544"/>
    <lineage>
        <taxon>Eukaryota</taxon>
        <taxon>Viridiplantae</taxon>
        <taxon>Chlorophyta</taxon>
        <taxon>Chloropicophyceae</taxon>
        <taxon>Chloropicales</taxon>
        <taxon>Chloropicaceae</taxon>
        <taxon>Chloropicon</taxon>
    </lineage>
</organism>
<feature type="transmembrane region" description="Helical" evidence="1">
    <location>
        <begin position="169"/>
        <end position="189"/>
    </location>
</feature>
<gene>
    <name evidence="3" type="ORF">HKI87_04g29980</name>
</gene>
<accession>A0AAX4P5U7</accession>
<keyword evidence="2" id="KW-0732">Signal</keyword>
<evidence type="ECO:0000313" key="4">
    <source>
        <dbReference type="Proteomes" id="UP001472866"/>
    </source>
</evidence>
<sequence>MRAGSLRHRAALLFAIAFVAWCLRNGLAVADACDEGPAVNSRVLVYGRLAKRPFNEEAVVRVRVAAIENGRVFDQNVSLAGGASSYAVTIPISESAGPGGLRSSHHLIVATATLEYRGHDCVVRLARSGHARLAAKDFYTRMDFEWTKFDLDREAEALQSCTAGPPASLAPLSALFLALAVGVSLALCAGGRGAKPRSLWERDEKGRLRKQ</sequence>
<evidence type="ECO:0000256" key="2">
    <source>
        <dbReference type="SAM" id="SignalP"/>
    </source>
</evidence>
<dbReference type="Proteomes" id="UP001472866">
    <property type="component" value="Chromosome 04"/>
</dbReference>
<keyword evidence="1" id="KW-0472">Membrane</keyword>
<evidence type="ECO:0000256" key="1">
    <source>
        <dbReference type="SAM" id="Phobius"/>
    </source>
</evidence>
<dbReference type="AlphaFoldDB" id="A0AAX4P5U7"/>
<evidence type="ECO:0000313" key="3">
    <source>
        <dbReference type="EMBL" id="WZN61463.1"/>
    </source>
</evidence>